<dbReference type="Gene3D" id="3.30.70.3290">
    <property type="match status" value="1"/>
</dbReference>
<evidence type="ECO:0000259" key="14">
    <source>
        <dbReference type="PROSITE" id="PS50075"/>
    </source>
</evidence>
<dbReference type="PROSITE" id="PS00606">
    <property type="entry name" value="KS3_1"/>
    <property type="match status" value="1"/>
</dbReference>
<dbReference type="SMART" id="SM00826">
    <property type="entry name" value="PKS_DH"/>
    <property type="match status" value="1"/>
</dbReference>
<evidence type="ECO:0000256" key="7">
    <source>
        <dbReference type="ARBA" id="ARBA00052442"/>
    </source>
</evidence>
<evidence type="ECO:0000256" key="11">
    <source>
        <dbReference type="ARBA" id="ARBA00066981"/>
    </source>
</evidence>
<dbReference type="Pfam" id="PF00698">
    <property type="entry name" value="Acyl_transf_1"/>
    <property type="match status" value="1"/>
</dbReference>
<comment type="subunit">
    <text evidence="10">Homodimer. Erythronolide synthase is composed of EryAI, EryAII and EryAIII multimodular (2 modules) polypeptides each coding for a functional synthase subunit which participates in 2 of the six FAS-like elongation steps required for formation of the polyketide. Module 1, 2, 3, 4, 5, and 6 participating in biosynthesis steps 1, 2, 3, 4, 5, and 6, respectively.</text>
</comment>
<dbReference type="FunFam" id="3.40.47.10:FF:000019">
    <property type="entry name" value="Polyketide synthase type I"/>
    <property type="match status" value="1"/>
</dbReference>
<feature type="region of interest" description="N-terminal hotdog fold" evidence="12">
    <location>
        <begin position="926"/>
        <end position="1053"/>
    </location>
</feature>
<sequence length="1835" mass="191221">MTEQDKLRDYLKRAINDARAAHRKLREVEDRNHEPIAIVGMACRYPGGVSSPEDLWRLVATGGDGVSGFPTDRGWDVAALVHADPDHPGTTYTREGGFLAEVGDFDPGFFGISPREATGMDPQQRLLLETAWEAFERAGIVPAALRGSRTGVFAGISGMDYGAVLARTRQGRDGTLSMSTGGSLVSGRVAYTLGLEGPAVTVDTACSSSLVALHLAVQALRAGECELALAGGVTVMSVPDPFVTFSRQRGLAADGRCKAFAAAADGFSLAEGVGVLVVEKLSDARRNNHRVLAVVRGSAVNQDGASSGFSAPNGPSQERVIRQALANARLAPSDVDVVEAHGTGTSLGDPIEANALLATYGQDRDRPLWLGSVKSNIGHTQAAAGVAGVIKVVEAMRHGVLPRTLHVDQPSPHVDWSAGDVRLLTEPVAWPGDDDRPRRAGVSSFGISGTNAHVILQEAPHQVGATTAAPAASGPVPWLLSGRTGEALRAQARRLRAHLAAHPEIHPADIGLSLATTRSMLERRAVVVGAERADLLAGLTALADGGSAANLVEGTAGAEGRLAFVFPGQGSQWAGMAAELLDTAPVFAARLDECAAALATHVDWSVVDVLRGVPGAPALDRVDVVQPVLFAVLVSLAELWRSAGVEPAAVVGHSQGEIAAACVAGALSLADAARVVVLRSRLIAEELAGRGGMVSVALPVEDVRALITRWPDRISVAAVNGPTSVVVSGEPDALAELVAACTAEDVRARTIPVDYASHSAQVELIRDRLLAALADLTPISGKIPFFSTVTGDWLDTATMDAEYWYTNLRQTVRFSEAVERLAGQGYRSFVETSPHPVLTMSIQDTVPDAVAPGTLRRDEGGLDRFLRSLGELHVAAGAEVAWAALFPHANVVDLPTYAFQHKRYWPEPSAEVPGDAGSLGLATTNHPLVGAAVPVPAVDGFLFTGRLSLRTHPWLADHTVLDTVILPGTAFVELAVRAGDEVGLGRVDELTLERPLVLPDQGEVCLQVLVGAPEQHGGTGRPVTIHSRPADAAPDEPWTRHATGTLLPAQPDQPDIAGAPPAGAQWPPANATAIPVDEVYAALAEAGIGYGPVFQGLRAAWQRDGEVFAEVRLSTPDDSGEPGDPARFGIHPALLDAALHPADPVLDRADAGARLPFSWRGVTLHASGATELRVRVVSAGPDALSLTATDEAGRPVVSVDSLVLRPVSADQLGAGEPHRDALFQVDWLPVAAVGEPVPVLDDLVSLRRAVESGGPVPEVLAVRCPSAAAEHIGRAARNVLGDVLDLVRWWLAEERVASSRLAVVTSGAVAVGRTGITDLAQATVWGLVRSAQSEHPGRLVLVDVDEHRELIPLPAADEPQVALRAGTAHVPRLARVPAPGSAAAAPDPTALDPTAFVSTALDPTGTVLITGGAGTLGGLVARHLVTAHGVRRLVLAGRGGGAAPAAIRLAEDLTALGAEVRFAACDVADRDAVSRLLADIPEQHPLTAVVHTAGVLADGVVTSLTAEQVDAVLRPKVDGALHLHELTGDLDLAAFVLFSSAATTFGAPGQGNYAAANAFLDALAQHRRSLGLPAVSLAWGLWAERSGLTGDLTESDLARMARSGSAPMSTADGLALFDAALRGTAPVLVPVRLDAASLRAQAAAGTLPALLRGLVRGPSRGTVEPTERPGTAELTGLSEVDRRTRLLALVRQHAAQVLGHDSADAVEPDRAFKELGFDSLTAVELRNRLTAATGLRLRATLVFDHPTAEALAAHLSEQVGGGQPSPAESVLAEIERMEGLLAAMETADRDRITVRLRALTLRSETGAGGETTAATRLSTASDEEMFAFIDQELGA</sequence>
<dbReference type="PROSITE" id="PS50075">
    <property type="entry name" value="CARRIER"/>
    <property type="match status" value="1"/>
</dbReference>
<dbReference type="SMART" id="SM00827">
    <property type="entry name" value="PKS_AT"/>
    <property type="match status" value="1"/>
</dbReference>
<dbReference type="SUPFAM" id="SSF53901">
    <property type="entry name" value="Thiolase-like"/>
    <property type="match status" value="1"/>
</dbReference>
<dbReference type="InterPro" id="IPR050091">
    <property type="entry name" value="PKS_NRPS_Biosynth_Enz"/>
</dbReference>
<dbReference type="InterPro" id="IPR014031">
    <property type="entry name" value="Ketoacyl_synth_C"/>
</dbReference>
<evidence type="ECO:0000256" key="9">
    <source>
        <dbReference type="ARBA" id="ARBA00060622"/>
    </source>
</evidence>
<evidence type="ECO:0000259" key="16">
    <source>
        <dbReference type="PROSITE" id="PS52019"/>
    </source>
</evidence>
<dbReference type="PANTHER" id="PTHR43775">
    <property type="entry name" value="FATTY ACID SYNTHASE"/>
    <property type="match status" value="1"/>
</dbReference>
<dbReference type="SUPFAM" id="SSF51735">
    <property type="entry name" value="NAD(P)-binding Rossmann-fold domains"/>
    <property type="match status" value="2"/>
</dbReference>
<dbReference type="EMBL" id="JAMTCK010000014">
    <property type="protein sequence ID" value="MCP2168529.1"/>
    <property type="molecule type" value="Genomic_DNA"/>
</dbReference>
<dbReference type="GO" id="GO:0031177">
    <property type="term" value="F:phosphopantetheine binding"/>
    <property type="evidence" value="ECO:0007669"/>
    <property type="project" value="InterPro"/>
</dbReference>
<dbReference type="Pfam" id="PF00109">
    <property type="entry name" value="ketoacyl-synt"/>
    <property type="match status" value="1"/>
</dbReference>
<evidence type="ECO:0000256" key="4">
    <source>
        <dbReference type="ARBA" id="ARBA00022737"/>
    </source>
</evidence>
<dbReference type="Gene3D" id="1.10.1200.10">
    <property type="entry name" value="ACP-like"/>
    <property type="match status" value="1"/>
</dbReference>
<name>A0AAE3KJM2_9PSEU</name>
<dbReference type="RefSeq" id="WP_253776470.1">
    <property type="nucleotide sequence ID" value="NZ_JAMTCK010000014.1"/>
</dbReference>
<dbReference type="SUPFAM" id="SSF47336">
    <property type="entry name" value="ACP-like"/>
    <property type="match status" value="1"/>
</dbReference>
<dbReference type="PROSITE" id="PS52019">
    <property type="entry name" value="PKS_MFAS_DH"/>
    <property type="match status" value="1"/>
</dbReference>
<dbReference type="InterPro" id="IPR057326">
    <property type="entry name" value="KR_dom"/>
</dbReference>
<dbReference type="GO" id="GO:0047879">
    <property type="term" value="F:erythronolide synthase activity"/>
    <property type="evidence" value="ECO:0007669"/>
    <property type="project" value="UniProtKB-EC"/>
</dbReference>
<dbReference type="InterPro" id="IPR016039">
    <property type="entry name" value="Thiolase-like"/>
</dbReference>
<evidence type="ECO:0000256" key="6">
    <source>
        <dbReference type="ARBA" id="ARBA00023315"/>
    </source>
</evidence>
<dbReference type="InterPro" id="IPR036299">
    <property type="entry name" value="Polyketide_synth_docking_sf"/>
</dbReference>
<evidence type="ECO:0000256" key="13">
    <source>
        <dbReference type="SAM" id="MobiDB-lite"/>
    </source>
</evidence>
<dbReference type="Proteomes" id="UP001206128">
    <property type="component" value="Unassembled WGS sequence"/>
</dbReference>
<dbReference type="InterPro" id="IPR013968">
    <property type="entry name" value="PKS_KR"/>
</dbReference>
<evidence type="ECO:0000256" key="2">
    <source>
        <dbReference type="ARBA" id="ARBA00022553"/>
    </source>
</evidence>
<dbReference type="Pfam" id="PF16197">
    <property type="entry name" value="KAsynt_C_assoc"/>
    <property type="match status" value="1"/>
</dbReference>
<dbReference type="SMART" id="SM00822">
    <property type="entry name" value="PKS_KR"/>
    <property type="match status" value="1"/>
</dbReference>
<evidence type="ECO:0000256" key="8">
    <source>
        <dbReference type="ARBA" id="ARBA00060158"/>
    </source>
</evidence>
<dbReference type="InterPro" id="IPR020806">
    <property type="entry name" value="PKS_PP-bd"/>
</dbReference>
<organism evidence="17 18">
    <name type="scientific">Goodfellowiella coeruleoviolacea</name>
    <dbReference type="NCBI Taxonomy" id="334858"/>
    <lineage>
        <taxon>Bacteria</taxon>
        <taxon>Bacillati</taxon>
        <taxon>Actinomycetota</taxon>
        <taxon>Actinomycetes</taxon>
        <taxon>Pseudonocardiales</taxon>
        <taxon>Pseudonocardiaceae</taxon>
        <taxon>Goodfellowiella</taxon>
    </lineage>
</organism>
<dbReference type="InterPro" id="IPR006162">
    <property type="entry name" value="Ppantetheine_attach_site"/>
</dbReference>
<dbReference type="InterPro" id="IPR001227">
    <property type="entry name" value="Ac_transferase_dom_sf"/>
</dbReference>
<dbReference type="InterPro" id="IPR016036">
    <property type="entry name" value="Malonyl_transacylase_ACP-bd"/>
</dbReference>
<evidence type="ECO:0000256" key="5">
    <source>
        <dbReference type="ARBA" id="ARBA00023268"/>
    </source>
</evidence>
<feature type="domain" description="PKS/mFAS DH" evidence="16">
    <location>
        <begin position="926"/>
        <end position="1213"/>
    </location>
</feature>
<dbReference type="InterPro" id="IPR018201">
    <property type="entry name" value="Ketoacyl_synth_AS"/>
</dbReference>
<evidence type="ECO:0000256" key="3">
    <source>
        <dbReference type="ARBA" id="ARBA00022679"/>
    </source>
</evidence>
<dbReference type="InterPro" id="IPR049551">
    <property type="entry name" value="PKS_DH_C"/>
</dbReference>
<comment type="pathway">
    <text evidence="9">Antibiotic biosynthesis; erythromycin biosynthesis.</text>
</comment>
<keyword evidence="3 17" id="KW-0808">Transferase</keyword>
<dbReference type="InterPro" id="IPR036736">
    <property type="entry name" value="ACP-like_sf"/>
</dbReference>
<dbReference type="SMART" id="SM01294">
    <property type="entry name" value="PKS_PP_betabranch"/>
    <property type="match status" value="1"/>
</dbReference>
<accession>A0AAE3KJM2</accession>
<dbReference type="InterPro" id="IPR055123">
    <property type="entry name" value="SpnB-like_Rossmann"/>
</dbReference>
<comment type="catalytic activity">
    <reaction evidence="7">
        <text>6 (S)-methylmalonyl-CoA + propanoyl-CoA + 6 NADPH + 12 H(+) = 6-deoxyerythronolide B + 6 CO2 + 6 NADP(+) + 7 CoA + H2O</text>
        <dbReference type="Rhea" id="RHEA:23068"/>
        <dbReference type="ChEBI" id="CHEBI:15377"/>
        <dbReference type="ChEBI" id="CHEBI:15378"/>
        <dbReference type="ChEBI" id="CHEBI:16089"/>
        <dbReference type="ChEBI" id="CHEBI:16526"/>
        <dbReference type="ChEBI" id="CHEBI:57287"/>
        <dbReference type="ChEBI" id="CHEBI:57327"/>
        <dbReference type="ChEBI" id="CHEBI:57392"/>
        <dbReference type="ChEBI" id="CHEBI:57783"/>
        <dbReference type="ChEBI" id="CHEBI:58349"/>
        <dbReference type="EC" id="2.3.1.94"/>
    </reaction>
</comment>
<comment type="caution">
    <text evidence="17">The sequence shown here is derived from an EMBL/GenBank/DDBJ whole genome shotgun (WGS) entry which is preliminary data.</text>
</comment>
<comment type="function">
    <text evidence="8">Involved in the biosynthesis of antibiotic erythromycin via the biosynthesis of its aglycone precursor, 6-deoxyerythronolide B (6-dEB).</text>
</comment>
<dbReference type="InterPro" id="IPR032821">
    <property type="entry name" value="PKS_assoc"/>
</dbReference>
<dbReference type="GO" id="GO:0004312">
    <property type="term" value="F:fatty acid synthase activity"/>
    <property type="evidence" value="ECO:0007669"/>
    <property type="project" value="TreeGrafter"/>
</dbReference>
<dbReference type="SMART" id="SM00823">
    <property type="entry name" value="PKS_PP"/>
    <property type="match status" value="1"/>
</dbReference>
<gene>
    <name evidence="17" type="ORF">LX83_005407</name>
</gene>
<dbReference type="CDD" id="cd00833">
    <property type="entry name" value="PKS"/>
    <property type="match status" value="1"/>
</dbReference>
<dbReference type="InterPro" id="IPR016035">
    <property type="entry name" value="Acyl_Trfase/lysoPLipase"/>
</dbReference>
<evidence type="ECO:0000313" key="17">
    <source>
        <dbReference type="EMBL" id="MCP2168529.1"/>
    </source>
</evidence>
<keyword evidence="18" id="KW-1185">Reference proteome</keyword>
<keyword evidence="2" id="KW-0597">Phosphoprotein</keyword>
<dbReference type="InterPro" id="IPR009081">
    <property type="entry name" value="PP-bd_ACP"/>
</dbReference>
<dbReference type="InterPro" id="IPR020807">
    <property type="entry name" value="PKS_DH"/>
</dbReference>
<dbReference type="PROSITE" id="PS52004">
    <property type="entry name" value="KS3_2"/>
    <property type="match status" value="1"/>
</dbReference>
<evidence type="ECO:0000256" key="10">
    <source>
        <dbReference type="ARBA" id="ARBA00063272"/>
    </source>
</evidence>
<feature type="active site" description="Proton acceptor; for dehydratase activity" evidence="12">
    <location>
        <position position="958"/>
    </location>
</feature>
<dbReference type="SUPFAM" id="SSF101173">
    <property type="entry name" value="Docking domain B of the erythromycin polyketide synthase (DEBS)"/>
    <property type="match status" value="1"/>
</dbReference>
<dbReference type="Gene3D" id="3.40.366.10">
    <property type="entry name" value="Malonyl-Coenzyme A Acyl Carrier Protein, domain 2"/>
    <property type="match status" value="1"/>
</dbReference>
<dbReference type="Gene3D" id="3.10.129.110">
    <property type="entry name" value="Polyketide synthase dehydratase"/>
    <property type="match status" value="1"/>
</dbReference>
<dbReference type="SMART" id="SM00825">
    <property type="entry name" value="PKS_KS"/>
    <property type="match status" value="1"/>
</dbReference>
<dbReference type="SUPFAM" id="SSF55048">
    <property type="entry name" value="Probable ACP-binding domain of malonyl-CoA ACP transacylase"/>
    <property type="match status" value="1"/>
</dbReference>
<dbReference type="EC" id="2.3.1.94" evidence="11"/>
<dbReference type="GO" id="GO:0004315">
    <property type="term" value="F:3-oxoacyl-[acyl-carrier-protein] synthase activity"/>
    <property type="evidence" value="ECO:0007669"/>
    <property type="project" value="InterPro"/>
</dbReference>
<dbReference type="InterPro" id="IPR014030">
    <property type="entry name" value="Ketoacyl_synth_N"/>
</dbReference>
<feature type="active site" description="Proton donor; for dehydratase activity" evidence="12">
    <location>
        <position position="1136"/>
    </location>
</feature>
<dbReference type="InterPro" id="IPR020841">
    <property type="entry name" value="PKS_Beta-ketoAc_synthase_dom"/>
</dbReference>
<reference evidence="17" key="1">
    <citation type="submission" date="2022-06" db="EMBL/GenBank/DDBJ databases">
        <title>Genomic Encyclopedia of Archaeal and Bacterial Type Strains, Phase II (KMG-II): from individual species to whole genera.</title>
        <authorList>
            <person name="Goeker M."/>
        </authorList>
    </citation>
    <scope>NUCLEOTIDE SEQUENCE</scope>
    <source>
        <strain evidence="17">DSM 43935</strain>
    </source>
</reference>
<keyword evidence="5" id="KW-0511">Multifunctional enzyme</keyword>
<keyword evidence="6" id="KW-0012">Acyltransferase</keyword>
<evidence type="ECO:0000256" key="12">
    <source>
        <dbReference type="PROSITE-ProRule" id="PRU01363"/>
    </source>
</evidence>
<dbReference type="Gene3D" id="3.40.47.10">
    <property type="match status" value="1"/>
</dbReference>
<dbReference type="Gene3D" id="3.40.50.720">
    <property type="entry name" value="NAD(P)-binding Rossmann-like Domain"/>
    <property type="match status" value="1"/>
</dbReference>
<dbReference type="GO" id="GO:0006633">
    <property type="term" value="P:fatty acid biosynthetic process"/>
    <property type="evidence" value="ECO:0007669"/>
    <property type="project" value="InterPro"/>
</dbReference>
<dbReference type="PROSITE" id="PS00012">
    <property type="entry name" value="PHOSPHOPANTETHEINE"/>
    <property type="match status" value="1"/>
</dbReference>
<keyword evidence="4" id="KW-0677">Repeat</keyword>
<feature type="domain" description="Ketosynthase family 3 (KS3)" evidence="15">
    <location>
        <begin position="33"/>
        <end position="458"/>
    </location>
</feature>
<evidence type="ECO:0000259" key="15">
    <source>
        <dbReference type="PROSITE" id="PS52004"/>
    </source>
</evidence>
<feature type="region of interest" description="Disordered" evidence="13">
    <location>
        <begin position="1041"/>
        <end position="1060"/>
    </location>
</feature>
<dbReference type="Pfam" id="PF00550">
    <property type="entry name" value="PP-binding"/>
    <property type="match status" value="1"/>
</dbReference>
<feature type="domain" description="Carrier" evidence="14">
    <location>
        <begin position="1684"/>
        <end position="1759"/>
    </location>
</feature>
<dbReference type="Pfam" id="PF22953">
    <property type="entry name" value="SpnB_Rossmann"/>
    <property type="match status" value="1"/>
</dbReference>
<dbReference type="FunFam" id="1.10.1200.10:FF:000007">
    <property type="entry name" value="Probable polyketide synthase pks17"/>
    <property type="match status" value="1"/>
</dbReference>
<proteinExistence type="predicted"/>
<evidence type="ECO:0000256" key="1">
    <source>
        <dbReference type="ARBA" id="ARBA00022450"/>
    </source>
</evidence>
<feature type="region of interest" description="C-terminal hotdog fold" evidence="12">
    <location>
        <begin position="1071"/>
        <end position="1213"/>
    </location>
</feature>
<dbReference type="InterPro" id="IPR049900">
    <property type="entry name" value="PKS_mFAS_DH"/>
</dbReference>
<keyword evidence="1" id="KW-0596">Phosphopantetheine</keyword>
<protein>
    <recommendedName>
        <fullName evidence="11">6-deoxyerythronolide-B synthase</fullName>
        <ecNumber evidence="11">2.3.1.94</ecNumber>
    </recommendedName>
</protein>
<dbReference type="Pfam" id="PF02801">
    <property type="entry name" value="Ketoacyl-synt_C"/>
    <property type="match status" value="1"/>
</dbReference>
<dbReference type="CDD" id="cd08956">
    <property type="entry name" value="KR_3_FAS_SDR_x"/>
    <property type="match status" value="1"/>
</dbReference>
<evidence type="ECO:0000313" key="18">
    <source>
        <dbReference type="Proteomes" id="UP001206128"/>
    </source>
</evidence>
<dbReference type="Pfam" id="PF08659">
    <property type="entry name" value="KR"/>
    <property type="match status" value="1"/>
</dbReference>
<feature type="region of interest" description="Disordered" evidence="13">
    <location>
        <begin position="1016"/>
        <end position="1036"/>
    </location>
</feature>
<dbReference type="Pfam" id="PF21089">
    <property type="entry name" value="PKS_DH_N"/>
    <property type="match status" value="1"/>
</dbReference>
<dbReference type="InterPro" id="IPR014043">
    <property type="entry name" value="Acyl_transferase_dom"/>
</dbReference>
<dbReference type="InterPro" id="IPR049552">
    <property type="entry name" value="PKS_DH_N"/>
</dbReference>
<dbReference type="PANTHER" id="PTHR43775:SF51">
    <property type="entry name" value="INACTIVE PHENOLPHTHIOCEROL SYNTHESIS POLYKETIDE SYNTHASE TYPE I PKS1-RELATED"/>
    <property type="match status" value="1"/>
</dbReference>
<dbReference type="Pfam" id="PF14765">
    <property type="entry name" value="PS-DH"/>
    <property type="match status" value="1"/>
</dbReference>
<dbReference type="InterPro" id="IPR036291">
    <property type="entry name" value="NAD(P)-bd_dom_sf"/>
</dbReference>
<dbReference type="InterPro" id="IPR042104">
    <property type="entry name" value="PKS_dehydratase_sf"/>
</dbReference>
<dbReference type="FunFam" id="3.40.366.10:FF:000002">
    <property type="entry name" value="Probable polyketide synthase 2"/>
    <property type="match status" value="1"/>
</dbReference>
<dbReference type="SUPFAM" id="SSF52151">
    <property type="entry name" value="FabD/lysophospholipase-like"/>
    <property type="match status" value="1"/>
</dbReference>